<dbReference type="Proteomes" id="UP000053841">
    <property type="component" value="Unassembled WGS sequence"/>
</dbReference>
<dbReference type="AlphaFoldDB" id="W6YDV1"/>
<dbReference type="HOGENOM" id="CLU_2654136_0_0_1"/>
<proteinExistence type="predicted"/>
<name>W6YDV1_COCC2</name>
<dbReference type="KEGG" id="bze:COCCADRAFT_89784"/>
<keyword evidence="2" id="KW-1185">Reference proteome</keyword>
<reference evidence="1 2" key="1">
    <citation type="journal article" date="2013" name="PLoS Genet.">
        <title>Comparative genome structure, secondary metabolite, and effector coding capacity across Cochliobolus pathogens.</title>
        <authorList>
            <person name="Condon B.J."/>
            <person name="Leng Y."/>
            <person name="Wu D."/>
            <person name="Bushley K.E."/>
            <person name="Ohm R.A."/>
            <person name="Otillar R."/>
            <person name="Martin J."/>
            <person name="Schackwitz W."/>
            <person name="Grimwood J."/>
            <person name="MohdZainudin N."/>
            <person name="Xue C."/>
            <person name="Wang R."/>
            <person name="Manning V.A."/>
            <person name="Dhillon B."/>
            <person name="Tu Z.J."/>
            <person name="Steffenson B.J."/>
            <person name="Salamov A."/>
            <person name="Sun H."/>
            <person name="Lowry S."/>
            <person name="LaButti K."/>
            <person name="Han J."/>
            <person name="Copeland A."/>
            <person name="Lindquist E."/>
            <person name="Barry K."/>
            <person name="Schmutz J."/>
            <person name="Baker S.E."/>
            <person name="Ciuffetti L.M."/>
            <person name="Grigoriev I.V."/>
            <person name="Zhong S."/>
            <person name="Turgeon B.G."/>
        </authorList>
    </citation>
    <scope>NUCLEOTIDE SEQUENCE [LARGE SCALE GENOMIC DNA]</scope>
    <source>
        <strain evidence="1 2">26-R-13</strain>
    </source>
</reference>
<gene>
    <name evidence="1" type="ORF">COCCADRAFT_89784</name>
</gene>
<evidence type="ECO:0000313" key="1">
    <source>
        <dbReference type="EMBL" id="EUC35835.1"/>
    </source>
</evidence>
<sequence>MHCELIQGPGIWPLKRRHPGYVGWGRGRVPGRKLADTKGTKEAGQVYEAGQRQRMRRVYASRWTRCRTAASKHSWS</sequence>
<evidence type="ECO:0000313" key="2">
    <source>
        <dbReference type="Proteomes" id="UP000053841"/>
    </source>
</evidence>
<accession>W6YDV1</accession>
<protein>
    <submittedName>
        <fullName evidence="1">Uncharacterized protein</fullName>
    </submittedName>
</protein>
<organism evidence="1 2">
    <name type="scientific">Cochliobolus carbonum (strain 26-R-13)</name>
    <name type="common">Maize leaf spot fungus</name>
    <name type="synonym">Bipolaris zeicola</name>
    <dbReference type="NCBI Taxonomy" id="930089"/>
    <lineage>
        <taxon>Eukaryota</taxon>
        <taxon>Fungi</taxon>
        <taxon>Dikarya</taxon>
        <taxon>Ascomycota</taxon>
        <taxon>Pezizomycotina</taxon>
        <taxon>Dothideomycetes</taxon>
        <taxon>Pleosporomycetidae</taxon>
        <taxon>Pleosporales</taxon>
        <taxon>Pleosporineae</taxon>
        <taxon>Pleosporaceae</taxon>
        <taxon>Bipolaris</taxon>
    </lineage>
</organism>
<dbReference type="RefSeq" id="XP_007709870.1">
    <property type="nucleotide sequence ID" value="XM_007711680.1"/>
</dbReference>
<dbReference type="GeneID" id="19152847"/>
<dbReference type="EMBL" id="KI964569">
    <property type="protein sequence ID" value="EUC35835.1"/>
    <property type="molecule type" value="Genomic_DNA"/>
</dbReference>